<keyword evidence="5" id="KW-0862">Zinc</keyword>
<protein>
    <recommendedName>
        <fullName evidence="10">C2H2-type domain-containing protein</fullName>
    </recommendedName>
</protein>
<feature type="region of interest" description="Disordered" evidence="9">
    <location>
        <begin position="338"/>
        <end position="385"/>
    </location>
</feature>
<dbReference type="Gene3D" id="3.30.160.60">
    <property type="entry name" value="Classic Zinc Finger"/>
    <property type="match status" value="5"/>
</dbReference>
<comment type="subcellular location">
    <subcellularLocation>
        <location evidence="1">Nucleus</location>
    </subcellularLocation>
</comment>
<keyword evidence="7" id="KW-0539">Nucleus</keyword>
<keyword evidence="12" id="KW-1185">Reference proteome</keyword>
<dbReference type="Pfam" id="PF13894">
    <property type="entry name" value="zf-C2H2_4"/>
    <property type="match status" value="1"/>
</dbReference>
<name>A0ABQ9FR57_TEGGR</name>
<reference evidence="11 12" key="1">
    <citation type="submission" date="2022-12" db="EMBL/GenBank/DDBJ databases">
        <title>Chromosome-level genome of Tegillarca granosa.</title>
        <authorList>
            <person name="Kim J."/>
        </authorList>
    </citation>
    <scope>NUCLEOTIDE SEQUENCE [LARGE SCALE GENOMIC DNA]</scope>
    <source>
        <strain evidence="11">Teg-2019</strain>
        <tissue evidence="11">Adductor muscle</tissue>
    </source>
</reference>
<evidence type="ECO:0000256" key="1">
    <source>
        <dbReference type="ARBA" id="ARBA00004123"/>
    </source>
</evidence>
<accession>A0ABQ9FR57</accession>
<feature type="domain" description="C2H2-type" evidence="10">
    <location>
        <begin position="103"/>
        <end position="125"/>
    </location>
</feature>
<feature type="domain" description="C2H2-type" evidence="10">
    <location>
        <begin position="129"/>
        <end position="153"/>
    </location>
</feature>
<dbReference type="Proteomes" id="UP001217089">
    <property type="component" value="Unassembled WGS sequence"/>
</dbReference>
<sequence>MASNSNSMVGSTDTLNLSAKDADLIRSEIALMESDPNSSLTENGTLACNLCDKTFNFKNGLIRHLRLTHGKEKPYECNICHRRFGYKNILMEHQNIHFGIKPYACTLCDKRFAARSNLVQHKMVHRKPLCCTICSKRFDKLDQLQRHMLAHPGGVLSCNLCSYFSTSQQDLNEHMQKNHPPQVMNTRDKISSTSSIADDTNFQKNTLPRFGVAFNVPPPSFSNNQENIAASSFFVASTASSNTDVADSMKKIDNICSQLAAKPRQINSSSDSVMLPNEIKQEPQSPNIFDADTHAAPYFVARLQIQRQAMQHQQPLHQSPSISGSDKFQLNFKNDVRSSTATPIRDSQSRNSQDGSIIHLETSPITLQHTHQSAPTDSYREPADSTSNLSEFMSLIHTLTQKAKDLGTDNFPRISVTINPPRNTRDVGVQFSTKNPNTPSLRDVLSYYEAQGKIYRCQHCGILFEERGLYFLHNSLHGAQNPLECSICHKVCTDKNDFHLHFINQQHQST</sequence>
<dbReference type="InterPro" id="IPR050589">
    <property type="entry name" value="Ikaros_C2H2-ZF"/>
</dbReference>
<evidence type="ECO:0000256" key="2">
    <source>
        <dbReference type="ARBA" id="ARBA00022723"/>
    </source>
</evidence>
<evidence type="ECO:0000256" key="6">
    <source>
        <dbReference type="ARBA" id="ARBA00023125"/>
    </source>
</evidence>
<comment type="caution">
    <text evidence="11">The sequence shown here is derived from an EMBL/GenBank/DDBJ whole genome shotgun (WGS) entry which is preliminary data.</text>
</comment>
<feature type="compositionally biased region" description="Polar residues" evidence="9">
    <location>
        <begin position="363"/>
        <end position="376"/>
    </location>
</feature>
<dbReference type="PROSITE" id="PS00028">
    <property type="entry name" value="ZINC_FINGER_C2H2_1"/>
    <property type="match status" value="6"/>
</dbReference>
<evidence type="ECO:0000313" key="12">
    <source>
        <dbReference type="Proteomes" id="UP001217089"/>
    </source>
</evidence>
<gene>
    <name evidence="11" type="ORF">KUTeg_001335</name>
</gene>
<evidence type="ECO:0000256" key="4">
    <source>
        <dbReference type="ARBA" id="ARBA00022771"/>
    </source>
</evidence>
<evidence type="ECO:0000256" key="7">
    <source>
        <dbReference type="ARBA" id="ARBA00023242"/>
    </source>
</evidence>
<feature type="region of interest" description="Disordered" evidence="9">
    <location>
        <begin position="309"/>
        <end position="328"/>
    </location>
</feature>
<feature type="domain" description="C2H2-type" evidence="10">
    <location>
        <begin position="75"/>
        <end position="102"/>
    </location>
</feature>
<feature type="domain" description="C2H2-type" evidence="10">
    <location>
        <begin position="46"/>
        <end position="74"/>
    </location>
</feature>
<dbReference type="PANTHER" id="PTHR24404">
    <property type="entry name" value="ZINC FINGER PROTEIN"/>
    <property type="match status" value="1"/>
</dbReference>
<evidence type="ECO:0000313" key="11">
    <source>
        <dbReference type="EMBL" id="KAJ8319748.1"/>
    </source>
</evidence>
<evidence type="ECO:0000256" key="9">
    <source>
        <dbReference type="SAM" id="MobiDB-lite"/>
    </source>
</evidence>
<evidence type="ECO:0000259" key="10">
    <source>
        <dbReference type="PROSITE" id="PS50157"/>
    </source>
</evidence>
<dbReference type="PROSITE" id="PS50157">
    <property type="entry name" value="ZINC_FINGER_C2H2_2"/>
    <property type="match status" value="5"/>
</dbReference>
<dbReference type="PANTHER" id="PTHR24404:SF114">
    <property type="entry name" value="KLUMPFUSS, ISOFORM B-RELATED"/>
    <property type="match status" value="1"/>
</dbReference>
<dbReference type="SMART" id="SM00355">
    <property type="entry name" value="ZnF_C2H2"/>
    <property type="match status" value="7"/>
</dbReference>
<keyword evidence="2" id="KW-0479">Metal-binding</keyword>
<dbReference type="EMBL" id="JARBDR010000141">
    <property type="protein sequence ID" value="KAJ8319748.1"/>
    <property type="molecule type" value="Genomic_DNA"/>
</dbReference>
<feature type="domain" description="C2H2-type" evidence="10">
    <location>
        <begin position="455"/>
        <end position="482"/>
    </location>
</feature>
<proteinExistence type="predicted"/>
<keyword evidence="6" id="KW-0238">DNA-binding</keyword>
<organism evidence="11 12">
    <name type="scientific">Tegillarca granosa</name>
    <name type="common">Malaysian cockle</name>
    <name type="synonym">Anadara granosa</name>
    <dbReference type="NCBI Taxonomy" id="220873"/>
    <lineage>
        <taxon>Eukaryota</taxon>
        <taxon>Metazoa</taxon>
        <taxon>Spiralia</taxon>
        <taxon>Lophotrochozoa</taxon>
        <taxon>Mollusca</taxon>
        <taxon>Bivalvia</taxon>
        <taxon>Autobranchia</taxon>
        <taxon>Pteriomorphia</taxon>
        <taxon>Arcoida</taxon>
        <taxon>Arcoidea</taxon>
        <taxon>Arcidae</taxon>
        <taxon>Tegillarca</taxon>
    </lineage>
</organism>
<keyword evidence="3" id="KW-0677">Repeat</keyword>
<evidence type="ECO:0000256" key="3">
    <source>
        <dbReference type="ARBA" id="ARBA00022737"/>
    </source>
</evidence>
<dbReference type="SUPFAM" id="SSF57667">
    <property type="entry name" value="beta-beta-alpha zinc fingers"/>
    <property type="match status" value="4"/>
</dbReference>
<dbReference type="InterPro" id="IPR036236">
    <property type="entry name" value="Znf_C2H2_sf"/>
</dbReference>
<keyword evidence="4 8" id="KW-0863">Zinc-finger</keyword>
<evidence type="ECO:0000256" key="8">
    <source>
        <dbReference type="PROSITE-ProRule" id="PRU00042"/>
    </source>
</evidence>
<dbReference type="Pfam" id="PF00096">
    <property type="entry name" value="zf-C2H2"/>
    <property type="match status" value="2"/>
</dbReference>
<evidence type="ECO:0000256" key="5">
    <source>
        <dbReference type="ARBA" id="ARBA00022833"/>
    </source>
</evidence>
<feature type="compositionally biased region" description="Polar residues" evidence="9">
    <location>
        <begin position="338"/>
        <end position="355"/>
    </location>
</feature>
<dbReference type="InterPro" id="IPR013087">
    <property type="entry name" value="Znf_C2H2_type"/>
</dbReference>